<dbReference type="EMBL" id="JAJJMA010318231">
    <property type="protein sequence ID" value="MCL7049617.1"/>
    <property type="molecule type" value="Genomic_DNA"/>
</dbReference>
<protein>
    <submittedName>
        <fullName evidence="1">Uncharacterized protein</fullName>
    </submittedName>
</protein>
<dbReference type="Proteomes" id="UP001177140">
    <property type="component" value="Unassembled WGS sequence"/>
</dbReference>
<keyword evidence="2" id="KW-1185">Reference proteome</keyword>
<feature type="non-terminal residue" evidence="1">
    <location>
        <position position="152"/>
    </location>
</feature>
<proteinExistence type="predicted"/>
<name>A0AA42B327_PAPNU</name>
<dbReference type="AlphaFoldDB" id="A0AA42B327"/>
<reference evidence="1" key="1">
    <citation type="submission" date="2022-03" db="EMBL/GenBank/DDBJ databases">
        <title>A functionally conserved STORR gene fusion in Papaver species that diverged 16.8 million years ago.</title>
        <authorList>
            <person name="Catania T."/>
        </authorList>
    </citation>
    <scope>NUCLEOTIDE SEQUENCE</scope>
    <source>
        <strain evidence="1">S-191538</strain>
    </source>
</reference>
<evidence type="ECO:0000313" key="1">
    <source>
        <dbReference type="EMBL" id="MCL7049617.1"/>
    </source>
</evidence>
<organism evidence="1 2">
    <name type="scientific">Papaver nudicaule</name>
    <name type="common">Iceland poppy</name>
    <dbReference type="NCBI Taxonomy" id="74823"/>
    <lineage>
        <taxon>Eukaryota</taxon>
        <taxon>Viridiplantae</taxon>
        <taxon>Streptophyta</taxon>
        <taxon>Embryophyta</taxon>
        <taxon>Tracheophyta</taxon>
        <taxon>Spermatophyta</taxon>
        <taxon>Magnoliopsida</taxon>
        <taxon>Ranunculales</taxon>
        <taxon>Papaveraceae</taxon>
        <taxon>Papaveroideae</taxon>
        <taxon>Papaver</taxon>
    </lineage>
</organism>
<sequence length="152" mass="17148">MGKLGLDNEQAGDYPHHLQRFRKKIQLLKEEVDETVAFGEHVADGENYGTPCWEVFKASGEALAASNFDYDYLNEEISEAHIDIGEARDGIELGTLPPLDAVKVARDKFKAFMEKLGIANVKAGDYPLHLLRFRRQIQLLKETVDEPVEFGE</sequence>
<gene>
    <name evidence="1" type="ORF">MKW94_021620</name>
</gene>
<accession>A0AA42B327</accession>
<evidence type="ECO:0000313" key="2">
    <source>
        <dbReference type="Proteomes" id="UP001177140"/>
    </source>
</evidence>
<comment type="caution">
    <text evidence="1">The sequence shown here is derived from an EMBL/GenBank/DDBJ whole genome shotgun (WGS) entry which is preliminary data.</text>
</comment>